<feature type="domain" description="Glycoside hydrolase family 9" evidence="9">
    <location>
        <begin position="34"/>
        <end position="99"/>
    </location>
</feature>
<name>A0AAE1IT57_9FABA</name>
<evidence type="ECO:0000256" key="4">
    <source>
        <dbReference type="ARBA" id="ARBA00022801"/>
    </source>
</evidence>
<comment type="caution">
    <text evidence="10">The sequence shown here is derived from an EMBL/GenBank/DDBJ whole genome shotgun (WGS) entry which is preliminary data.</text>
</comment>
<keyword evidence="8" id="KW-0624">Polysaccharide degradation</keyword>
<dbReference type="InterPro" id="IPR012341">
    <property type="entry name" value="6hp_glycosidase-like_sf"/>
</dbReference>
<evidence type="ECO:0000256" key="1">
    <source>
        <dbReference type="ARBA" id="ARBA00000966"/>
    </source>
</evidence>
<proteinExistence type="inferred from homology"/>
<dbReference type="PANTHER" id="PTHR22298">
    <property type="entry name" value="ENDO-1,4-BETA-GLUCANASE"/>
    <property type="match status" value="1"/>
</dbReference>
<evidence type="ECO:0000256" key="2">
    <source>
        <dbReference type="ARBA" id="ARBA00007072"/>
    </source>
</evidence>
<keyword evidence="11" id="KW-1185">Reference proteome</keyword>
<organism evidence="10 11">
    <name type="scientific">Acacia crassicarpa</name>
    <name type="common">northern wattle</name>
    <dbReference type="NCBI Taxonomy" id="499986"/>
    <lineage>
        <taxon>Eukaryota</taxon>
        <taxon>Viridiplantae</taxon>
        <taxon>Streptophyta</taxon>
        <taxon>Embryophyta</taxon>
        <taxon>Tracheophyta</taxon>
        <taxon>Spermatophyta</taxon>
        <taxon>Magnoliopsida</taxon>
        <taxon>eudicotyledons</taxon>
        <taxon>Gunneridae</taxon>
        <taxon>Pentapetalae</taxon>
        <taxon>rosids</taxon>
        <taxon>fabids</taxon>
        <taxon>Fabales</taxon>
        <taxon>Fabaceae</taxon>
        <taxon>Caesalpinioideae</taxon>
        <taxon>mimosoid clade</taxon>
        <taxon>Acacieae</taxon>
        <taxon>Acacia</taxon>
    </lineage>
</organism>
<dbReference type="Gene3D" id="1.50.10.10">
    <property type="match status" value="1"/>
</dbReference>
<dbReference type="EC" id="3.2.1.4" evidence="3"/>
<evidence type="ECO:0000256" key="7">
    <source>
        <dbReference type="ARBA" id="ARBA00023295"/>
    </source>
</evidence>
<dbReference type="AlphaFoldDB" id="A0AAE1IT57"/>
<keyword evidence="4" id="KW-0378">Hydrolase</keyword>
<dbReference type="Pfam" id="PF00759">
    <property type="entry name" value="Glyco_hydro_9"/>
    <property type="match status" value="1"/>
</dbReference>
<dbReference type="GO" id="GO:0030245">
    <property type="term" value="P:cellulose catabolic process"/>
    <property type="evidence" value="ECO:0007669"/>
    <property type="project" value="UniProtKB-KW"/>
</dbReference>
<keyword evidence="5" id="KW-0136">Cellulose degradation</keyword>
<dbReference type="Proteomes" id="UP001293593">
    <property type="component" value="Unassembled WGS sequence"/>
</dbReference>
<evidence type="ECO:0000313" key="10">
    <source>
        <dbReference type="EMBL" id="KAK4256216.1"/>
    </source>
</evidence>
<evidence type="ECO:0000313" key="11">
    <source>
        <dbReference type="Proteomes" id="UP001293593"/>
    </source>
</evidence>
<keyword evidence="7" id="KW-0326">Glycosidase</keyword>
<evidence type="ECO:0000259" key="9">
    <source>
        <dbReference type="Pfam" id="PF00759"/>
    </source>
</evidence>
<comment type="similarity">
    <text evidence="2">Belongs to the glycosyl hydrolase 9 (cellulase E) family.</text>
</comment>
<evidence type="ECO:0000256" key="6">
    <source>
        <dbReference type="ARBA" id="ARBA00023277"/>
    </source>
</evidence>
<dbReference type="InterPro" id="IPR001701">
    <property type="entry name" value="Glyco_hydro_9"/>
</dbReference>
<keyword evidence="6" id="KW-0119">Carbohydrate metabolism</keyword>
<dbReference type="InterPro" id="IPR008928">
    <property type="entry name" value="6-hairpin_glycosidase_sf"/>
</dbReference>
<evidence type="ECO:0000256" key="8">
    <source>
        <dbReference type="ARBA" id="ARBA00023326"/>
    </source>
</evidence>
<comment type="catalytic activity">
    <reaction evidence="1">
        <text>Endohydrolysis of (1-&gt;4)-beta-D-glucosidic linkages in cellulose, lichenin and cereal beta-D-glucans.</text>
        <dbReference type="EC" id="3.2.1.4"/>
    </reaction>
</comment>
<dbReference type="SUPFAM" id="SSF48208">
    <property type="entry name" value="Six-hairpin glycosidases"/>
    <property type="match status" value="1"/>
</dbReference>
<dbReference type="GO" id="GO:0008810">
    <property type="term" value="F:cellulase activity"/>
    <property type="evidence" value="ECO:0007669"/>
    <property type="project" value="UniProtKB-EC"/>
</dbReference>
<evidence type="ECO:0000256" key="3">
    <source>
        <dbReference type="ARBA" id="ARBA00012601"/>
    </source>
</evidence>
<dbReference type="EMBL" id="JAWXYG010000013">
    <property type="protein sequence ID" value="KAK4256216.1"/>
    <property type="molecule type" value="Genomic_DNA"/>
</dbReference>
<sequence>MEQKNQLAFFQHCWFCFLFLIIYTISYTVQAFDYADALSKSLLYFEAQRFGRLLYNQRVSWRDHSSLTDSLEQGVDLVGGYYDAGDHVKFGLPMVFTVSS</sequence>
<accession>A0AAE1IT57</accession>
<evidence type="ECO:0000256" key="5">
    <source>
        <dbReference type="ARBA" id="ARBA00023001"/>
    </source>
</evidence>
<protein>
    <recommendedName>
        <fullName evidence="3">cellulase</fullName>
        <ecNumber evidence="3">3.2.1.4</ecNumber>
    </recommendedName>
</protein>
<reference evidence="10" key="1">
    <citation type="submission" date="2023-10" db="EMBL/GenBank/DDBJ databases">
        <title>Chromosome-level genome of the transformable northern wattle, Acacia crassicarpa.</title>
        <authorList>
            <person name="Massaro I."/>
            <person name="Sinha N.R."/>
            <person name="Poethig S."/>
            <person name="Leichty A.R."/>
        </authorList>
    </citation>
    <scope>NUCLEOTIDE SEQUENCE</scope>
    <source>
        <strain evidence="10">Acra3RX</strain>
        <tissue evidence="10">Leaf</tissue>
    </source>
</reference>
<gene>
    <name evidence="10" type="ORF">QN277_009110</name>
</gene>